<evidence type="ECO:0000313" key="1">
    <source>
        <dbReference type="EMBL" id="SUZ87824.1"/>
    </source>
</evidence>
<name>A0A381R9D2_9ZZZZ</name>
<dbReference type="EMBL" id="UINC01001741">
    <property type="protein sequence ID" value="SUZ87824.1"/>
    <property type="molecule type" value="Genomic_DNA"/>
</dbReference>
<sequence>VTELEINNADSYEVNEYKRVKVKFESGNNGWVYIEK</sequence>
<feature type="non-terminal residue" evidence="1">
    <location>
        <position position="1"/>
    </location>
</feature>
<dbReference type="AlphaFoldDB" id="A0A381R9D2"/>
<reference evidence="1" key="1">
    <citation type="submission" date="2018-05" db="EMBL/GenBank/DDBJ databases">
        <authorList>
            <person name="Lanie J.A."/>
            <person name="Ng W.-L."/>
            <person name="Kazmierczak K.M."/>
            <person name="Andrzejewski T.M."/>
            <person name="Davidsen T.M."/>
            <person name="Wayne K.J."/>
            <person name="Tettelin H."/>
            <person name="Glass J.I."/>
            <person name="Rusch D."/>
            <person name="Podicherti R."/>
            <person name="Tsui H.-C.T."/>
            <person name="Winkler M.E."/>
        </authorList>
    </citation>
    <scope>NUCLEOTIDE SEQUENCE</scope>
</reference>
<accession>A0A381R9D2</accession>
<proteinExistence type="predicted"/>
<gene>
    <name evidence="1" type="ORF">METZ01_LOCUS40678</name>
</gene>
<organism evidence="1">
    <name type="scientific">marine metagenome</name>
    <dbReference type="NCBI Taxonomy" id="408172"/>
    <lineage>
        <taxon>unclassified sequences</taxon>
        <taxon>metagenomes</taxon>
        <taxon>ecological metagenomes</taxon>
    </lineage>
</organism>
<protein>
    <submittedName>
        <fullName evidence="1">Uncharacterized protein</fullName>
    </submittedName>
</protein>